<dbReference type="GO" id="GO:0008413">
    <property type="term" value="F:8-oxo-7,8-dihydroguanosine triphosphate pyrophosphatase activity"/>
    <property type="evidence" value="ECO:0007669"/>
    <property type="project" value="TreeGrafter"/>
</dbReference>
<dbReference type="InterPro" id="IPR013785">
    <property type="entry name" value="Aldolase_TIM"/>
</dbReference>
<evidence type="ECO:0000256" key="9">
    <source>
        <dbReference type="ARBA" id="ARBA00023204"/>
    </source>
</evidence>
<dbReference type="InterPro" id="IPR020084">
    <property type="entry name" value="NUDIX_hydrolase_CS"/>
</dbReference>
<protein>
    <recommendedName>
        <fullName evidence="13">8-oxo-dGTP diphosphatase</fullName>
        <ecNumber evidence="12">3.6.1.55</ecNumber>
    </recommendedName>
    <alternativeName>
        <fullName evidence="16">7,8-dihydro-8-oxoguanine-triphosphatase</fullName>
    </alternativeName>
    <alternativeName>
        <fullName evidence="15">Mutator protein MutT</fullName>
    </alternativeName>
    <alternativeName>
        <fullName evidence="14">dGTP pyrophosphohydrolase</fullName>
    </alternativeName>
</protein>
<dbReference type="GO" id="GO:0006281">
    <property type="term" value="P:DNA repair"/>
    <property type="evidence" value="ECO:0007669"/>
    <property type="project" value="UniProtKB-KW"/>
</dbReference>
<dbReference type="GO" id="GO:0006260">
    <property type="term" value="P:DNA replication"/>
    <property type="evidence" value="ECO:0007669"/>
    <property type="project" value="UniProtKB-KW"/>
</dbReference>
<evidence type="ECO:0000256" key="6">
    <source>
        <dbReference type="ARBA" id="ARBA00022763"/>
    </source>
</evidence>
<dbReference type="RefSeq" id="WP_268877132.1">
    <property type="nucleotide sequence ID" value="NZ_AXWS01000007.1"/>
</dbReference>
<dbReference type="GO" id="GO:0044716">
    <property type="term" value="F:8-oxo-GDP phosphatase activity"/>
    <property type="evidence" value="ECO:0007669"/>
    <property type="project" value="TreeGrafter"/>
</dbReference>
<dbReference type="GO" id="GO:0009228">
    <property type="term" value="P:thiamine biosynthetic process"/>
    <property type="evidence" value="ECO:0007669"/>
    <property type="project" value="UniProtKB-KW"/>
</dbReference>
<dbReference type="NCBIfam" id="NF006530">
    <property type="entry name" value="PRK08999.1"/>
    <property type="match status" value="1"/>
</dbReference>
<evidence type="ECO:0000313" key="20">
    <source>
        <dbReference type="RefSeq" id="WP_268877132.1"/>
    </source>
</evidence>
<dbReference type="Gene3D" id="3.20.20.70">
    <property type="entry name" value="Aldolase class I"/>
    <property type="match status" value="1"/>
</dbReference>
<reference evidence="20" key="1">
    <citation type="submission" date="2025-08" db="UniProtKB">
        <authorList>
            <consortium name="RefSeq"/>
        </authorList>
    </citation>
    <scope>IDENTIFICATION</scope>
</reference>
<dbReference type="PANTHER" id="PTHR47707">
    <property type="entry name" value="8-OXO-DGTP DIPHOSPHATASE"/>
    <property type="match status" value="1"/>
</dbReference>
<accession>A0A9U5GQR8</accession>
<dbReference type="PRINTS" id="PR00502">
    <property type="entry name" value="NUDIXFAMILY"/>
</dbReference>
<comment type="similarity">
    <text evidence="2 17">Belongs to the Nudix hydrolase family.</text>
</comment>
<evidence type="ECO:0000256" key="5">
    <source>
        <dbReference type="ARBA" id="ARBA00022723"/>
    </source>
</evidence>
<evidence type="ECO:0000256" key="13">
    <source>
        <dbReference type="ARBA" id="ARBA00040794"/>
    </source>
</evidence>
<evidence type="ECO:0000256" key="8">
    <source>
        <dbReference type="ARBA" id="ARBA00022842"/>
    </source>
</evidence>
<dbReference type="SUPFAM" id="SSF55811">
    <property type="entry name" value="Nudix"/>
    <property type="match status" value="1"/>
</dbReference>
<keyword evidence="19" id="KW-1185">Reference proteome</keyword>
<dbReference type="PROSITE" id="PS51462">
    <property type="entry name" value="NUDIX"/>
    <property type="match status" value="1"/>
</dbReference>
<evidence type="ECO:0000256" key="4">
    <source>
        <dbReference type="ARBA" id="ARBA00022705"/>
    </source>
</evidence>
<evidence type="ECO:0000256" key="14">
    <source>
        <dbReference type="ARBA" id="ARBA00041592"/>
    </source>
</evidence>
<dbReference type="Pfam" id="PF00293">
    <property type="entry name" value="NUDIX"/>
    <property type="match status" value="1"/>
</dbReference>
<comment type="cofactor">
    <cofactor evidence="1">
        <name>Mg(2+)</name>
        <dbReference type="ChEBI" id="CHEBI:18420"/>
    </cofactor>
</comment>
<keyword evidence="8" id="KW-0460">Magnesium</keyword>
<dbReference type="PROSITE" id="PS00893">
    <property type="entry name" value="NUDIX_BOX"/>
    <property type="match status" value="1"/>
</dbReference>
<evidence type="ECO:0000256" key="17">
    <source>
        <dbReference type="RuleBase" id="RU003476"/>
    </source>
</evidence>
<evidence type="ECO:0000256" key="16">
    <source>
        <dbReference type="ARBA" id="ARBA00042798"/>
    </source>
</evidence>
<dbReference type="Gene3D" id="3.90.79.10">
    <property type="entry name" value="Nucleoside Triphosphate Pyrophosphohydrolase"/>
    <property type="match status" value="1"/>
</dbReference>
<dbReference type="GO" id="GO:0046872">
    <property type="term" value="F:metal ion binding"/>
    <property type="evidence" value="ECO:0007669"/>
    <property type="project" value="UniProtKB-KW"/>
</dbReference>
<evidence type="ECO:0000256" key="15">
    <source>
        <dbReference type="ARBA" id="ARBA00041979"/>
    </source>
</evidence>
<dbReference type="PANTHER" id="PTHR47707:SF1">
    <property type="entry name" value="NUDIX HYDROLASE FAMILY PROTEIN"/>
    <property type="match status" value="1"/>
</dbReference>
<evidence type="ECO:0000313" key="19">
    <source>
        <dbReference type="Proteomes" id="UP000675920"/>
    </source>
</evidence>
<evidence type="ECO:0000256" key="12">
    <source>
        <dbReference type="ARBA" id="ARBA00038905"/>
    </source>
</evidence>
<name>A0A9U5GQR8_9BURK</name>
<dbReference type="GO" id="GO:0035539">
    <property type="term" value="F:8-oxo-7,8-dihydrodeoxyguanosine triphosphate pyrophosphatase activity"/>
    <property type="evidence" value="ECO:0007669"/>
    <property type="project" value="UniProtKB-EC"/>
</dbReference>
<keyword evidence="7 17" id="KW-0378">Hydrolase</keyword>
<evidence type="ECO:0000256" key="2">
    <source>
        <dbReference type="ARBA" id="ARBA00005582"/>
    </source>
</evidence>
<dbReference type="InterPro" id="IPR022998">
    <property type="entry name" value="ThiamineP_synth_TenI"/>
</dbReference>
<dbReference type="InterPro" id="IPR000086">
    <property type="entry name" value="NUDIX_hydrolase_dom"/>
</dbReference>
<keyword evidence="6" id="KW-0227">DNA damage</keyword>
<evidence type="ECO:0000256" key="10">
    <source>
        <dbReference type="ARBA" id="ARBA00035861"/>
    </source>
</evidence>
<dbReference type="InterPro" id="IPR047127">
    <property type="entry name" value="MutT-like"/>
</dbReference>
<keyword evidence="4" id="KW-0235">DNA replication</keyword>
<dbReference type="InterPro" id="IPR036206">
    <property type="entry name" value="ThiamineP_synth_sf"/>
</dbReference>
<dbReference type="SUPFAM" id="SSF51391">
    <property type="entry name" value="Thiamin phosphate synthase"/>
    <property type="match status" value="1"/>
</dbReference>
<dbReference type="CDD" id="cd00564">
    <property type="entry name" value="TMP_TenI"/>
    <property type="match status" value="1"/>
</dbReference>
<dbReference type="GO" id="GO:0044715">
    <property type="term" value="F:8-oxo-dGDP phosphatase activity"/>
    <property type="evidence" value="ECO:0007669"/>
    <property type="project" value="TreeGrafter"/>
</dbReference>
<dbReference type="EC" id="3.6.1.55" evidence="12"/>
<dbReference type="InterPro" id="IPR020476">
    <property type="entry name" value="Nudix_hydrolase"/>
</dbReference>
<evidence type="ECO:0000256" key="11">
    <source>
        <dbReference type="ARBA" id="ARBA00036904"/>
    </source>
</evidence>
<evidence type="ECO:0000259" key="18">
    <source>
        <dbReference type="PROSITE" id="PS51462"/>
    </source>
</evidence>
<sequence>MVEVAVGVLLREDGRFMLGSRPAGKPYSGYWEFPGGKLEAGESVAEALARELEEEVGITIDAHDPHAVRPWCTIEHVYPHAHVRLHFMRVVSWTGEPIGRENQTLRWVALHEAAPAPLLPAALPCLHWLELPPVLALTQAGALGIGGFLSKLNAALARGLRFVELREPGMAGDDFLRLFDATLERTRAAGAKLVVHSSHGMAFAARADGVHLTAADFAALDSRPDLPLVGASVHSRAEIDRAAALGLDYVVLGNVLDTPSHPGRPGLGWERFNALALDAGLPVYAIGGLDSSMVEPAQTAGAHGVALMRGAWTDDARFPELVARLEG</sequence>
<feature type="domain" description="Nudix hydrolase" evidence="18">
    <location>
        <begin position="1"/>
        <end position="131"/>
    </location>
</feature>
<proteinExistence type="inferred from homology"/>
<keyword evidence="9" id="KW-0234">DNA repair</keyword>
<dbReference type="Proteomes" id="UP000675920">
    <property type="component" value="Unplaced"/>
</dbReference>
<dbReference type="InterPro" id="IPR015797">
    <property type="entry name" value="NUDIX_hydrolase-like_dom_sf"/>
</dbReference>
<comment type="catalytic activity">
    <reaction evidence="11">
        <text>8-oxo-GTP + H2O = 8-oxo-GMP + diphosphate + H(+)</text>
        <dbReference type="Rhea" id="RHEA:67616"/>
        <dbReference type="ChEBI" id="CHEBI:15377"/>
        <dbReference type="ChEBI" id="CHEBI:15378"/>
        <dbReference type="ChEBI" id="CHEBI:33019"/>
        <dbReference type="ChEBI" id="CHEBI:143553"/>
        <dbReference type="ChEBI" id="CHEBI:145694"/>
    </reaction>
</comment>
<comment type="catalytic activity">
    <reaction evidence="10">
        <text>8-oxo-dGTP + H2O = 8-oxo-dGMP + diphosphate + H(+)</text>
        <dbReference type="Rhea" id="RHEA:31575"/>
        <dbReference type="ChEBI" id="CHEBI:15377"/>
        <dbReference type="ChEBI" id="CHEBI:15378"/>
        <dbReference type="ChEBI" id="CHEBI:33019"/>
        <dbReference type="ChEBI" id="CHEBI:63224"/>
        <dbReference type="ChEBI" id="CHEBI:77896"/>
        <dbReference type="EC" id="3.6.1.55"/>
    </reaction>
</comment>
<keyword evidence="5" id="KW-0479">Metal-binding</keyword>
<dbReference type="Pfam" id="PF02581">
    <property type="entry name" value="TMP-TENI"/>
    <property type="match status" value="1"/>
</dbReference>
<dbReference type="AlphaFoldDB" id="A0A9U5GQR8"/>
<evidence type="ECO:0000256" key="3">
    <source>
        <dbReference type="ARBA" id="ARBA00022457"/>
    </source>
</evidence>
<keyword evidence="3" id="KW-0515">Mutator protein</keyword>
<evidence type="ECO:0000256" key="7">
    <source>
        <dbReference type="ARBA" id="ARBA00022801"/>
    </source>
</evidence>
<organism evidence="19 20">
    <name type="scientific">Derxia gummosa DSM 723</name>
    <dbReference type="NCBI Taxonomy" id="1121388"/>
    <lineage>
        <taxon>Bacteria</taxon>
        <taxon>Pseudomonadati</taxon>
        <taxon>Pseudomonadota</taxon>
        <taxon>Betaproteobacteria</taxon>
        <taxon>Burkholderiales</taxon>
        <taxon>Alcaligenaceae</taxon>
        <taxon>Derxia</taxon>
    </lineage>
</organism>
<evidence type="ECO:0000256" key="1">
    <source>
        <dbReference type="ARBA" id="ARBA00001946"/>
    </source>
</evidence>